<sequence length="391" mass="45122">MEALFTILLEYVGDLSLMGSEGLKMIDKMSRHLFDVAQYSPVHSAKCMQQIVKDIHKQFTKNRDRQGGKGMFLGISELLYLRIVSMLFSTSDFKHAVCTPAMVLLTQVLAQSPVRCMRDVLRGLFTCDLFFEYISLSKRFVPEAVNFLCGILFLASKKEGHTPQLVLPFKHSSKWRDLLKLQSDSSSMIVKPLPLTTTLGESTEDELTKDEIRVNSLSHCLSILHKFVDVYQDVPAGFEIFAPVKEHLQRIPVELYPTSVKELHSVLLTRINDLYNKTLTRKHLTLQARKPEAIKTFEPKFEEHYEVRSRSGAESKTANEKQKLRYKYKKEFKGAVREIRKDNQFLAKQKLKEQLDKDAERLRKVKEIEHMLSNQQAETNAINKKKRKLGK</sequence>
<evidence type="ECO:0000256" key="7">
    <source>
        <dbReference type="SAM" id="MobiDB-lite"/>
    </source>
</evidence>
<comment type="caution">
    <text evidence="8">The sequence shown here is derived from an EMBL/GenBank/DDBJ whole genome shotgun (WGS) entry which is preliminary data.</text>
</comment>
<keyword evidence="4" id="KW-0698">rRNA processing</keyword>
<gene>
    <name evidence="8" type="primary">NOP14_1</name>
    <name evidence="8" type="ORF">OS493_017171</name>
</gene>
<accession>A0A9X0CF09</accession>
<dbReference type="GO" id="GO:0030692">
    <property type="term" value="C:Noc4p-Nop14p complex"/>
    <property type="evidence" value="ECO:0007669"/>
    <property type="project" value="TreeGrafter"/>
</dbReference>
<dbReference type="Pfam" id="PF04147">
    <property type="entry name" value="Nop14"/>
    <property type="match status" value="1"/>
</dbReference>
<proteinExistence type="inferred from homology"/>
<name>A0A9X0CF09_9CNID</name>
<reference evidence="8" key="1">
    <citation type="submission" date="2023-01" db="EMBL/GenBank/DDBJ databases">
        <title>Genome assembly of the deep-sea coral Lophelia pertusa.</title>
        <authorList>
            <person name="Herrera S."/>
            <person name="Cordes E."/>
        </authorList>
    </citation>
    <scope>NUCLEOTIDE SEQUENCE</scope>
    <source>
        <strain evidence="8">USNM1676648</strain>
        <tissue evidence="8">Polyp</tissue>
    </source>
</reference>
<dbReference type="PANTHER" id="PTHR23183">
    <property type="entry name" value="NOP14"/>
    <property type="match status" value="1"/>
</dbReference>
<organism evidence="8 9">
    <name type="scientific">Desmophyllum pertusum</name>
    <dbReference type="NCBI Taxonomy" id="174260"/>
    <lineage>
        <taxon>Eukaryota</taxon>
        <taxon>Metazoa</taxon>
        <taxon>Cnidaria</taxon>
        <taxon>Anthozoa</taxon>
        <taxon>Hexacorallia</taxon>
        <taxon>Scleractinia</taxon>
        <taxon>Caryophylliina</taxon>
        <taxon>Caryophylliidae</taxon>
        <taxon>Desmophyllum</taxon>
    </lineage>
</organism>
<evidence type="ECO:0000256" key="6">
    <source>
        <dbReference type="ARBA" id="ARBA00024695"/>
    </source>
</evidence>
<evidence type="ECO:0000313" key="9">
    <source>
        <dbReference type="Proteomes" id="UP001163046"/>
    </source>
</evidence>
<evidence type="ECO:0000256" key="1">
    <source>
        <dbReference type="ARBA" id="ARBA00004604"/>
    </source>
</evidence>
<evidence type="ECO:0000256" key="5">
    <source>
        <dbReference type="ARBA" id="ARBA00023242"/>
    </source>
</evidence>
<comment type="subcellular location">
    <subcellularLocation>
        <location evidence="1">Nucleus</location>
        <location evidence="1">Nucleolus</location>
    </subcellularLocation>
</comment>
<dbReference type="Proteomes" id="UP001163046">
    <property type="component" value="Unassembled WGS sequence"/>
</dbReference>
<evidence type="ECO:0000256" key="4">
    <source>
        <dbReference type="ARBA" id="ARBA00022552"/>
    </source>
</evidence>
<feature type="compositionally biased region" description="Polar residues" evidence="7">
    <location>
        <begin position="372"/>
        <end position="382"/>
    </location>
</feature>
<keyword evidence="5" id="KW-0539">Nucleus</keyword>
<dbReference type="EMBL" id="MU827786">
    <property type="protein sequence ID" value="KAJ7333628.1"/>
    <property type="molecule type" value="Genomic_DNA"/>
</dbReference>
<evidence type="ECO:0000313" key="8">
    <source>
        <dbReference type="EMBL" id="KAJ7333628.1"/>
    </source>
</evidence>
<protein>
    <submittedName>
        <fullName evidence="8">Nucleolar complex protein 14</fullName>
    </submittedName>
</protein>
<evidence type="ECO:0000256" key="2">
    <source>
        <dbReference type="ARBA" id="ARBA00007466"/>
    </source>
</evidence>
<dbReference type="GO" id="GO:0030490">
    <property type="term" value="P:maturation of SSU-rRNA"/>
    <property type="evidence" value="ECO:0007669"/>
    <property type="project" value="TreeGrafter"/>
</dbReference>
<dbReference type="OrthoDB" id="441771at2759"/>
<dbReference type="PANTHER" id="PTHR23183:SF0">
    <property type="entry name" value="NUCLEOLAR PROTEIN 14"/>
    <property type="match status" value="1"/>
</dbReference>
<comment type="function">
    <text evidence="6">Involved in nucleolar processing of pre-18S ribosomal RNA. Has a role in the nuclear export of 40S pre-ribosomal subunit to the cytoplasm.</text>
</comment>
<keyword evidence="9" id="KW-1185">Reference proteome</keyword>
<feature type="region of interest" description="Disordered" evidence="7">
    <location>
        <begin position="371"/>
        <end position="391"/>
    </location>
</feature>
<keyword evidence="3" id="KW-0690">Ribosome biogenesis</keyword>
<comment type="similarity">
    <text evidence="2">Belongs to the NOP14 family.</text>
</comment>
<dbReference type="GO" id="GO:0032040">
    <property type="term" value="C:small-subunit processome"/>
    <property type="evidence" value="ECO:0007669"/>
    <property type="project" value="InterPro"/>
</dbReference>
<dbReference type="AlphaFoldDB" id="A0A9X0CF09"/>
<dbReference type="InterPro" id="IPR007276">
    <property type="entry name" value="Nop14"/>
</dbReference>
<evidence type="ECO:0000256" key="3">
    <source>
        <dbReference type="ARBA" id="ARBA00022517"/>
    </source>
</evidence>